<dbReference type="InterPro" id="IPR000182">
    <property type="entry name" value="GNAT_dom"/>
</dbReference>
<keyword evidence="2" id="KW-0687">Ribonucleoprotein</keyword>
<reference evidence="2 3" key="1">
    <citation type="submission" date="2020-08" db="EMBL/GenBank/DDBJ databases">
        <title>Genomic Encyclopedia of Type Strains, Phase IV (KMG-IV): sequencing the most valuable type-strain genomes for metagenomic binning, comparative biology and taxonomic classification.</title>
        <authorList>
            <person name="Goeker M."/>
        </authorList>
    </citation>
    <scope>NUCLEOTIDE SEQUENCE [LARGE SCALE GENOMIC DNA]</scope>
    <source>
        <strain evidence="2 3">DSM 29007</strain>
    </source>
</reference>
<name>A0A841H5P6_9BACT</name>
<dbReference type="Gene3D" id="3.40.630.30">
    <property type="match status" value="1"/>
</dbReference>
<dbReference type="GO" id="GO:0016747">
    <property type="term" value="F:acyltransferase activity, transferring groups other than amino-acyl groups"/>
    <property type="evidence" value="ECO:0007669"/>
    <property type="project" value="InterPro"/>
</dbReference>
<dbReference type="Proteomes" id="UP000582837">
    <property type="component" value="Unassembled WGS sequence"/>
</dbReference>
<dbReference type="GO" id="GO:0005840">
    <property type="term" value="C:ribosome"/>
    <property type="evidence" value="ECO:0007669"/>
    <property type="project" value="UniProtKB-KW"/>
</dbReference>
<gene>
    <name evidence="2" type="ORF">HNQ61_004965</name>
</gene>
<sequence>MAGESELRTVTVDDERLPLATLAIELITHSIGDVQPVEDLLTEIEERRHNMPSGGNYHMLAMVDESNHPVAAAAGVYLQGVNAGFITYLAVRQDQRGRELGRTLRTDLVNAMRAEARERTGSDLDWVVGEVRRESPWLRTLVSVGEAIPFDMPYFHPWQSRRTEGKYVLYREPVADTRPELPPDEVARLLYNIYRRAYRIRFPLQSDTFGYMLKKLEGRASVGVHPDFVTIDGADPDAGPES</sequence>
<keyword evidence="3" id="KW-1185">Reference proteome</keyword>
<protein>
    <submittedName>
        <fullName evidence="2">Ribosomal protein S18 acetylase RimI-like enzyme</fullName>
    </submittedName>
</protein>
<organism evidence="2 3">
    <name type="scientific">Longimicrobium terrae</name>
    <dbReference type="NCBI Taxonomy" id="1639882"/>
    <lineage>
        <taxon>Bacteria</taxon>
        <taxon>Pseudomonadati</taxon>
        <taxon>Gemmatimonadota</taxon>
        <taxon>Longimicrobiia</taxon>
        <taxon>Longimicrobiales</taxon>
        <taxon>Longimicrobiaceae</taxon>
        <taxon>Longimicrobium</taxon>
    </lineage>
</organism>
<keyword evidence="2" id="KW-0689">Ribosomal protein</keyword>
<dbReference type="EMBL" id="JACHIA010000023">
    <property type="protein sequence ID" value="MBB6073298.1"/>
    <property type="molecule type" value="Genomic_DNA"/>
</dbReference>
<accession>A0A841H5P6</accession>
<comment type="caution">
    <text evidence="2">The sequence shown here is derived from an EMBL/GenBank/DDBJ whole genome shotgun (WGS) entry which is preliminary data.</text>
</comment>
<evidence type="ECO:0000259" key="1">
    <source>
        <dbReference type="Pfam" id="PF00583"/>
    </source>
</evidence>
<dbReference type="AlphaFoldDB" id="A0A841H5P6"/>
<feature type="domain" description="N-acetyltransferase" evidence="1">
    <location>
        <begin position="55"/>
        <end position="115"/>
    </location>
</feature>
<proteinExistence type="predicted"/>
<dbReference type="RefSeq" id="WP_170032928.1">
    <property type="nucleotide sequence ID" value="NZ_JABDTL010000001.1"/>
</dbReference>
<evidence type="ECO:0000313" key="2">
    <source>
        <dbReference type="EMBL" id="MBB6073298.1"/>
    </source>
</evidence>
<dbReference type="InterPro" id="IPR016181">
    <property type="entry name" value="Acyl_CoA_acyltransferase"/>
</dbReference>
<evidence type="ECO:0000313" key="3">
    <source>
        <dbReference type="Proteomes" id="UP000582837"/>
    </source>
</evidence>
<dbReference type="SUPFAM" id="SSF55729">
    <property type="entry name" value="Acyl-CoA N-acyltransferases (Nat)"/>
    <property type="match status" value="1"/>
</dbReference>
<dbReference type="Pfam" id="PF00583">
    <property type="entry name" value="Acetyltransf_1"/>
    <property type="match status" value="1"/>
</dbReference>